<keyword evidence="2" id="KW-0479">Metal-binding</keyword>
<organism evidence="6 7">
    <name type="scientific">Deinococcus aetherius</name>
    <dbReference type="NCBI Taxonomy" id="200252"/>
    <lineage>
        <taxon>Bacteria</taxon>
        <taxon>Thermotogati</taxon>
        <taxon>Deinococcota</taxon>
        <taxon>Deinococci</taxon>
        <taxon>Deinococcales</taxon>
        <taxon>Deinococcaceae</taxon>
        <taxon>Deinococcus</taxon>
    </lineage>
</organism>
<protein>
    <recommendedName>
        <fullName evidence="8">Transposase</fullName>
    </recommendedName>
</protein>
<reference evidence="6" key="1">
    <citation type="submission" date="2022-07" db="EMBL/GenBank/DDBJ databases">
        <title>Complete Genome Sequence of the Radioresistant Bacterium Deinococcus aetherius ST0316, Isolated from the Air Dust collected in Lower Stratosphere above Japan.</title>
        <authorList>
            <person name="Satoh K."/>
            <person name="Hagiwara K."/>
            <person name="Katsumata K."/>
            <person name="Kubo A."/>
            <person name="Yokobori S."/>
            <person name="Yamagishi A."/>
            <person name="Oono Y."/>
            <person name="Narumi I."/>
        </authorList>
    </citation>
    <scope>NUCLEOTIDE SEQUENCE</scope>
    <source>
        <strain evidence="6">ST0316</strain>
        <plasmid evidence="6">pDAETH-1</plasmid>
    </source>
</reference>
<dbReference type="PANTHER" id="PTHR23080">
    <property type="entry name" value="THAP DOMAIN PROTEIN"/>
    <property type="match status" value="1"/>
</dbReference>
<evidence type="ECO:0000313" key="7">
    <source>
        <dbReference type="Proteomes" id="UP001064971"/>
    </source>
</evidence>
<evidence type="ECO:0008006" key="8">
    <source>
        <dbReference type="Google" id="ProtNLM"/>
    </source>
</evidence>
<gene>
    <name evidence="6" type="ORF">DAETH_37210</name>
</gene>
<dbReference type="Pfam" id="PF13613">
    <property type="entry name" value="HTH_Tnp_4"/>
    <property type="match status" value="1"/>
</dbReference>
<keyword evidence="6" id="KW-0614">Plasmid</keyword>
<evidence type="ECO:0000313" key="6">
    <source>
        <dbReference type="EMBL" id="BDP43752.1"/>
    </source>
</evidence>
<dbReference type="Proteomes" id="UP001064971">
    <property type="component" value="Plasmid pDAETH-1"/>
</dbReference>
<dbReference type="EMBL" id="AP026561">
    <property type="protein sequence ID" value="BDP43752.1"/>
    <property type="molecule type" value="Genomic_DNA"/>
</dbReference>
<dbReference type="InterPro" id="IPR027805">
    <property type="entry name" value="Transposase_HTH_dom"/>
</dbReference>
<evidence type="ECO:0000256" key="2">
    <source>
        <dbReference type="ARBA" id="ARBA00022723"/>
    </source>
</evidence>
<dbReference type="InterPro" id="IPR027806">
    <property type="entry name" value="HARBI1_dom"/>
</dbReference>
<feature type="region of interest" description="Disordered" evidence="3">
    <location>
        <begin position="156"/>
        <end position="192"/>
    </location>
</feature>
<comment type="cofactor">
    <cofactor evidence="1">
        <name>a divalent metal cation</name>
        <dbReference type="ChEBI" id="CHEBI:60240"/>
    </cofactor>
</comment>
<dbReference type="Pfam" id="PF13359">
    <property type="entry name" value="DDE_Tnp_4"/>
    <property type="match status" value="1"/>
</dbReference>
<name>A0ABM8AIV4_9DEIO</name>
<accession>A0ABM8AIV4</accession>
<geneLocation type="plasmid" evidence="6 7">
    <name>pDAETH-1</name>
</geneLocation>
<feature type="domain" description="DDE Tnp4" evidence="4">
    <location>
        <begin position="174"/>
        <end position="324"/>
    </location>
</feature>
<evidence type="ECO:0000256" key="3">
    <source>
        <dbReference type="SAM" id="MobiDB-lite"/>
    </source>
</evidence>
<evidence type="ECO:0000256" key="1">
    <source>
        <dbReference type="ARBA" id="ARBA00001968"/>
    </source>
</evidence>
<evidence type="ECO:0000259" key="5">
    <source>
        <dbReference type="Pfam" id="PF13613"/>
    </source>
</evidence>
<evidence type="ECO:0000259" key="4">
    <source>
        <dbReference type="Pfam" id="PF13359"/>
    </source>
</evidence>
<sequence length="336" mass="38714">MLRLEKLKSRARSFERLVGLTPVEFDQLLIELEPLWEQAHRRSLLRAGRARRIGAGNTFKLDLSQRLLVTLLYLRQYFTMHVLGILFDLDAANVCRNIHGLLPVLEQALPAPLRPRTLQAKPDEAPGKEAKKPRRIRSLDEFLEVFPELTDVVVDGTEQPRGQPKVKKGQKLGKQAVGRPRDKKRFSSVKQGTHTLKTQVTVTPEGQIVHLSATASRPAHDMKVLRRSRLMTRLPRHVRVWGDRGYTGLEKVYPDWETIVPTKRPKNGELSEEQRELNRLISKVRITVENVMNRIKKFRACQAFFRNQPSRHGVIWGCVAGLVNLRWQRRLHLSTL</sequence>
<keyword evidence="7" id="KW-1185">Reference proteome</keyword>
<proteinExistence type="predicted"/>
<feature type="domain" description="Transposase Helix-turn-helix" evidence="5">
    <location>
        <begin position="60"/>
        <end position="110"/>
    </location>
</feature>